<protein>
    <submittedName>
        <fullName evidence="1">Pilus assembly protein CpaE</fullName>
    </submittedName>
</protein>
<accession>A0ABY5L0T8</accession>
<dbReference type="EMBL" id="CP101988">
    <property type="protein sequence ID" value="UUI76294.1"/>
    <property type="molecule type" value="Genomic_DNA"/>
</dbReference>
<gene>
    <name evidence="1" type="ORF">NP064_05195</name>
</gene>
<name>A0ABY5L0T8_9CELL</name>
<keyword evidence="2" id="KW-1185">Reference proteome</keyword>
<dbReference type="Proteomes" id="UP001316189">
    <property type="component" value="Chromosome"/>
</dbReference>
<organism evidence="1 2">
    <name type="scientific">Cellulomonas chengniuliangii</name>
    <dbReference type="NCBI Taxonomy" id="2968084"/>
    <lineage>
        <taxon>Bacteria</taxon>
        <taxon>Bacillati</taxon>
        <taxon>Actinomycetota</taxon>
        <taxon>Actinomycetes</taxon>
        <taxon>Micrococcales</taxon>
        <taxon>Cellulomonadaceae</taxon>
        <taxon>Cellulomonas</taxon>
    </lineage>
</organism>
<sequence>MVSVDRALRLRAAGMSWRPRAGDRFTILQPGLSTEVFTISDMMIEAHEYPTGTVLGFNGTTEWALDSVSQEDALWLPSEGQLREMLGGTFRSLSRGIDDYQVVVELPGRPEQSFRAPTAPDVYADALLALVAAAVDRVR</sequence>
<reference evidence="1 2" key="1">
    <citation type="submission" date="2022-07" db="EMBL/GenBank/DDBJ databases">
        <title>Novel species in genus cellulomonas.</title>
        <authorList>
            <person name="Ye L."/>
        </authorList>
    </citation>
    <scope>NUCLEOTIDE SEQUENCE [LARGE SCALE GENOMIC DNA]</scope>
    <source>
        <strain evidence="2">zg-Y338</strain>
    </source>
</reference>
<proteinExistence type="predicted"/>
<evidence type="ECO:0000313" key="1">
    <source>
        <dbReference type="EMBL" id="UUI76294.1"/>
    </source>
</evidence>
<evidence type="ECO:0000313" key="2">
    <source>
        <dbReference type="Proteomes" id="UP001316189"/>
    </source>
</evidence>
<dbReference type="RefSeq" id="WP_227570537.1">
    <property type="nucleotide sequence ID" value="NZ_CP101988.1"/>
</dbReference>